<sequence>MNRPPAPEPEPATPSPGVAPEAGWKPAAAAAAAVFCTVALAGGVAAVAGGIGDAVSPPPLPPGADDSAGRIDTVPAAAEQAPDTAADDRASPVQESPAPAAAASAEWLDSTAASTGVPRRALEAYAAAQLRAMEESPQCRISWPTLAGIGEVESRHGTFAGGEIGPDGRTTVDIIGIPLDGTNGTAAIRDTDGGRLDGDTEWDRAVGPMQFIPGTWDRWGADGDGDGTADPHDIDDTALAAARYLCDGGRDLTSDDGWWSAILTYNRSEAYAYDVLDIANRVVSDSR</sequence>
<comment type="caution">
    <text evidence="3">The sequence shown here is derived from an EMBL/GenBank/DDBJ whole genome shotgun (WGS) entry which is preliminary data.</text>
</comment>
<dbReference type="RefSeq" id="WP_378574919.1">
    <property type="nucleotide sequence ID" value="NZ_JBHSFQ010000013.1"/>
</dbReference>
<evidence type="ECO:0000313" key="3">
    <source>
        <dbReference type="EMBL" id="MFC4563125.1"/>
    </source>
</evidence>
<accession>A0ABV9DW48</accession>
<organism evidence="3 4">
    <name type="scientific">Nocardiopsis mangrovi</name>
    <dbReference type="NCBI Taxonomy" id="1179818"/>
    <lineage>
        <taxon>Bacteria</taxon>
        <taxon>Bacillati</taxon>
        <taxon>Actinomycetota</taxon>
        <taxon>Actinomycetes</taxon>
        <taxon>Streptosporangiales</taxon>
        <taxon>Nocardiopsidaceae</taxon>
        <taxon>Nocardiopsis</taxon>
    </lineage>
</organism>
<feature type="region of interest" description="Disordered" evidence="1">
    <location>
        <begin position="77"/>
        <end position="105"/>
    </location>
</feature>
<feature type="domain" description="Transglycosylase SLT" evidence="2">
    <location>
        <begin position="202"/>
        <end position="246"/>
    </location>
</feature>
<feature type="region of interest" description="Disordered" evidence="1">
    <location>
        <begin position="1"/>
        <end position="24"/>
    </location>
</feature>
<dbReference type="Gene3D" id="1.10.530.10">
    <property type="match status" value="1"/>
</dbReference>
<dbReference type="InterPro" id="IPR043426">
    <property type="entry name" value="MltB-like"/>
</dbReference>
<name>A0ABV9DW48_9ACTN</name>
<reference evidence="4" key="1">
    <citation type="journal article" date="2019" name="Int. J. Syst. Evol. Microbiol.">
        <title>The Global Catalogue of Microorganisms (GCM) 10K type strain sequencing project: providing services to taxonomists for standard genome sequencing and annotation.</title>
        <authorList>
            <consortium name="The Broad Institute Genomics Platform"/>
            <consortium name="The Broad Institute Genome Sequencing Center for Infectious Disease"/>
            <person name="Wu L."/>
            <person name="Ma J."/>
        </authorList>
    </citation>
    <scope>NUCLEOTIDE SEQUENCE [LARGE SCALE GENOMIC DNA]</scope>
    <source>
        <strain evidence="4">XZYJ18</strain>
    </source>
</reference>
<dbReference type="InterPro" id="IPR023346">
    <property type="entry name" value="Lysozyme-like_dom_sf"/>
</dbReference>
<feature type="compositionally biased region" description="Low complexity" evidence="1">
    <location>
        <begin position="91"/>
        <end position="105"/>
    </location>
</feature>
<keyword evidence="4" id="KW-1185">Reference proteome</keyword>
<dbReference type="EMBL" id="JBHSFQ010000013">
    <property type="protein sequence ID" value="MFC4563125.1"/>
    <property type="molecule type" value="Genomic_DNA"/>
</dbReference>
<dbReference type="CDD" id="cd13399">
    <property type="entry name" value="Slt35-like"/>
    <property type="match status" value="1"/>
</dbReference>
<dbReference type="Proteomes" id="UP001595923">
    <property type="component" value="Unassembled WGS sequence"/>
</dbReference>
<protein>
    <submittedName>
        <fullName evidence="3">Lytic transglycosylase domain-containing protein</fullName>
    </submittedName>
</protein>
<evidence type="ECO:0000256" key="1">
    <source>
        <dbReference type="SAM" id="MobiDB-lite"/>
    </source>
</evidence>
<evidence type="ECO:0000259" key="2">
    <source>
        <dbReference type="Pfam" id="PF13406"/>
    </source>
</evidence>
<feature type="compositionally biased region" description="Low complexity" evidence="1">
    <location>
        <begin position="15"/>
        <end position="24"/>
    </location>
</feature>
<feature type="compositionally biased region" description="Pro residues" evidence="1">
    <location>
        <begin position="1"/>
        <end position="14"/>
    </location>
</feature>
<dbReference type="InterPro" id="IPR031304">
    <property type="entry name" value="SLT_2"/>
</dbReference>
<dbReference type="PANTHER" id="PTHR30163:SF8">
    <property type="entry name" value="LYTIC MUREIN TRANSGLYCOSYLASE"/>
    <property type="match status" value="1"/>
</dbReference>
<proteinExistence type="predicted"/>
<dbReference type="PANTHER" id="PTHR30163">
    <property type="entry name" value="MEMBRANE-BOUND LYTIC MUREIN TRANSGLYCOSYLASE B"/>
    <property type="match status" value="1"/>
</dbReference>
<dbReference type="Pfam" id="PF13406">
    <property type="entry name" value="SLT_2"/>
    <property type="match status" value="1"/>
</dbReference>
<gene>
    <name evidence="3" type="ORF">ACFO4E_14770</name>
</gene>
<evidence type="ECO:0000313" key="4">
    <source>
        <dbReference type="Proteomes" id="UP001595923"/>
    </source>
</evidence>
<dbReference type="SUPFAM" id="SSF53955">
    <property type="entry name" value="Lysozyme-like"/>
    <property type="match status" value="1"/>
</dbReference>